<evidence type="ECO:0000256" key="4">
    <source>
        <dbReference type="ARBA" id="ARBA00022729"/>
    </source>
</evidence>
<evidence type="ECO:0000259" key="13">
    <source>
        <dbReference type="PROSITE" id="PS50261"/>
    </source>
</evidence>
<name>A0A9W3B6G5_BIOGL</name>
<dbReference type="PROSITE" id="PS00650">
    <property type="entry name" value="G_PROTEIN_RECEP_F2_2"/>
    <property type="match status" value="1"/>
</dbReference>
<feature type="domain" description="GAIN-B" evidence="12">
    <location>
        <begin position="1276"/>
        <end position="1425"/>
    </location>
</feature>
<dbReference type="InterPro" id="IPR057244">
    <property type="entry name" value="GAIN_B"/>
</dbReference>
<dbReference type="PANTHER" id="PTHR12011">
    <property type="entry name" value="ADHESION G-PROTEIN COUPLED RECEPTOR"/>
    <property type="match status" value="1"/>
</dbReference>
<dbReference type="Gene3D" id="1.20.1070.10">
    <property type="entry name" value="Rhodopsin 7-helix transmembrane proteins"/>
    <property type="match status" value="1"/>
</dbReference>
<dbReference type="PRINTS" id="PR00249">
    <property type="entry name" value="GPCRSECRETIN"/>
</dbReference>
<dbReference type="GO" id="GO:0007166">
    <property type="term" value="P:cell surface receptor signaling pathway"/>
    <property type="evidence" value="ECO:0007669"/>
    <property type="project" value="InterPro"/>
</dbReference>
<evidence type="ECO:0000256" key="3">
    <source>
        <dbReference type="ARBA" id="ARBA00022692"/>
    </source>
</evidence>
<dbReference type="PANTHER" id="PTHR12011:SF347">
    <property type="entry name" value="FI21270P1-RELATED"/>
    <property type="match status" value="1"/>
</dbReference>
<keyword evidence="4" id="KW-0732">Signal</keyword>
<comment type="caution">
    <text evidence="9">Lacks conserved residue(s) required for the propagation of feature annotation.</text>
</comment>
<dbReference type="InterPro" id="IPR000859">
    <property type="entry name" value="CUB_dom"/>
</dbReference>
<dbReference type="Gene3D" id="2.60.120.290">
    <property type="entry name" value="Spermadhesin, CUB domain"/>
    <property type="match status" value="2"/>
</dbReference>
<dbReference type="Gene3D" id="2.60.220.50">
    <property type="match status" value="1"/>
</dbReference>
<proteinExistence type="inferred from homology"/>
<accession>A0A9W3B6G5</accession>
<organism evidence="14 15">
    <name type="scientific">Biomphalaria glabrata</name>
    <name type="common">Bloodfluke planorb</name>
    <name type="synonym">Freshwater snail</name>
    <dbReference type="NCBI Taxonomy" id="6526"/>
    <lineage>
        <taxon>Eukaryota</taxon>
        <taxon>Metazoa</taxon>
        <taxon>Spiralia</taxon>
        <taxon>Lophotrochozoa</taxon>
        <taxon>Mollusca</taxon>
        <taxon>Gastropoda</taxon>
        <taxon>Heterobranchia</taxon>
        <taxon>Euthyneura</taxon>
        <taxon>Panpulmonata</taxon>
        <taxon>Hygrophila</taxon>
        <taxon>Lymnaeoidea</taxon>
        <taxon>Planorbidae</taxon>
        <taxon>Biomphalaria</taxon>
    </lineage>
</organism>
<dbReference type="InterPro" id="IPR035914">
    <property type="entry name" value="Sperma_CUB_dom_sf"/>
</dbReference>
<evidence type="ECO:0000256" key="5">
    <source>
        <dbReference type="ARBA" id="ARBA00022989"/>
    </source>
</evidence>
<evidence type="ECO:0000256" key="2">
    <source>
        <dbReference type="ARBA" id="ARBA00007343"/>
    </source>
</evidence>
<evidence type="ECO:0000256" key="8">
    <source>
        <dbReference type="ARBA" id="ARBA00023180"/>
    </source>
</evidence>
<evidence type="ECO:0000259" key="12">
    <source>
        <dbReference type="PROSITE" id="PS50221"/>
    </source>
</evidence>
<dbReference type="Proteomes" id="UP001165740">
    <property type="component" value="Chromosome 8"/>
</dbReference>
<dbReference type="InterPro" id="IPR000203">
    <property type="entry name" value="GPS"/>
</dbReference>
<dbReference type="GO" id="GO:0004930">
    <property type="term" value="F:G protein-coupled receptor activity"/>
    <property type="evidence" value="ECO:0007669"/>
    <property type="project" value="InterPro"/>
</dbReference>
<dbReference type="GeneID" id="106059529"/>
<feature type="disulfide bond" evidence="9">
    <location>
        <begin position="99"/>
        <end position="116"/>
    </location>
</feature>
<dbReference type="SUPFAM" id="SSF49854">
    <property type="entry name" value="Spermadhesin, CUB domain"/>
    <property type="match status" value="2"/>
</dbReference>
<keyword evidence="3 10" id="KW-0812">Transmembrane</keyword>
<feature type="transmembrane region" description="Helical" evidence="10">
    <location>
        <begin position="1546"/>
        <end position="1563"/>
    </location>
</feature>
<evidence type="ECO:0000313" key="15">
    <source>
        <dbReference type="RefSeq" id="XP_055895026.1"/>
    </source>
</evidence>
<evidence type="ECO:0000313" key="14">
    <source>
        <dbReference type="Proteomes" id="UP001165740"/>
    </source>
</evidence>
<dbReference type="GO" id="GO:0005886">
    <property type="term" value="C:plasma membrane"/>
    <property type="evidence" value="ECO:0007669"/>
    <property type="project" value="TreeGrafter"/>
</dbReference>
<dbReference type="FunFam" id="1.20.1070.10:FF:000058">
    <property type="entry name" value="Adhesion G protein-coupled receptor F5"/>
    <property type="match status" value="1"/>
</dbReference>
<dbReference type="SMART" id="SM00303">
    <property type="entry name" value="GPS"/>
    <property type="match status" value="1"/>
</dbReference>
<evidence type="ECO:0000256" key="7">
    <source>
        <dbReference type="ARBA" id="ARBA00023157"/>
    </source>
</evidence>
<feature type="domain" description="CUB" evidence="11">
    <location>
        <begin position="24"/>
        <end position="155"/>
    </location>
</feature>
<evidence type="ECO:0000256" key="6">
    <source>
        <dbReference type="ARBA" id="ARBA00023136"/>
    </source>
</evidence>
<dbReference type="CDD" id="cd15040">
    <property type="entry name" value="7tmB2_Adhesion"/>
    <property type="match status" value="1"/>
</dbReference>
<protein>
    <submittedName>
        <fullName evidence="15">Uncharacterized protein LOC106059529 isoform X1</fullName>
    </submittedName>
</protein>
<feature type="domain" description="G-protein coupled receptors family 2 profile 2" evidence="13">
    <location>
        <begin position="1436"/>
        <end position="1684"/>
    </location>
</feature>
<feature type="transmembrane region" description="Helical" evidence="10">
    <location>
        <begin position="1660"/>
        <end position="1683"/>
    </location>
</feature>
<comment type="similarity">
    <text evidence="2">Belongs to the G-protein coupled receptor 2 family. Adhesion G-protein coupled receptor (ADGR) subfamily.</text>
</comment>
<dbReference type="PROSITE" id="PS01180">
    <property type="entry name" value="CUB"/>
    <property type="match status" value="2"/>
</dbReference>
<dbReference type="Pfam" id="PF00002">
    <property type="entry name" value="7tm_2"/>
    <property type="match status" value="1"/>
</dbReference>
<dbReference type="Pfam" id="PF00431">
    <property type="entry name" value="CUB"/>
    <property type="match status" value="2"/>
</dbReference>
<feature type="transmembrane region" description="Helical" evidence="10">
    <location>
        <begin position="1438"/>
        <end position="1461"/>
    </location>
</feature>
<dbReference type="CDD" id="cd00041">
    <property type="entry name" value="CUB"/>
    <property type="match status" value="1"/>
</dbReference>
<evidence type="ECO:0000256" key="1">
    <source>
        <dbReference type="ARBA" id="ARBA00004141"/>
    </source>
</evidence>
<dbReference type="InterPro" id="IPR017983">
    <property type="entry name" value="GPCR_2_secretin-like_CS"/>
</dbReference>
<keyword evidence="14" id="KW-1185">Reference proteome</keyword>
<reference evidence="15" key="1">
    <citation type="submission" date="2025-08" db="UniProtKB">
        <authorList>
            <consortium name="RefSeq"/>
        </authorList>
    </citation>
    <scope>IDENTIFICATION</scope>
</reference>
<dbReference type="Pfam" id="PF01825">
    <property type="entry name" value="GPS"/>
    <property type="match status" value="1"/>
</dbReference>
<evidence type="ECO:0000259" key="11">
    <source>
        <dbReference type="PROSITE" id="PS01180"/>
    </source>
</evidence>
<feature type="transmembrane region" description="Helical" evidence="10">
    <location>
        <begin position="1583"/>
        <end position="1606"/>
    </location>
</feature>
<feature type="domain" description="CUB" evidence="11">
    <location>
        <begin position="411"/>
        <end position="541"/>
    </location>
</feature>
<keyword evidence="6 10" id="KW-0472">Membrane</keyword>
<gene>
    <name evidence="15" type="primary">LOC106059529</name>
</gene>
<dbReference type="SMART" id="SM00042">
    <property type="entry name" value="CUB"/>
    <property type="match status" value="1"/>
</dbReference>
<feature type="transmembrane region" description="Helical" evidence="10">
    <location>
        <begin position="1627"/>
        <end position="1648"/>
    </location>
</feature>
<sequence length="1776" mass="202224">MPMNVNDKSNMFNLGNENIRQIFCVIGFMTSFVFHLAECYCSVHQGLKLLTKWSDVIHMNAFQSHNCSWMIHVKDADVIHLNFSYLDVGRQQFQTEKDCMDYIQVEDPYNKTAFLCADLHELEIKQLHLKQPVLLRFHSNSKWAAKRFLVTYKGSLKRIQRQACCLKIDSNITWESPFSPSQCKYEIGLENHFTVLYFKDPNGTFPSCGATPFKYDYGYGLEELCDISAKLFDTVTTLIVNETENVENWNSPIEIEIIPDCRYRVHIDVTDSVRLIYTPFYPNTPTNLFKCTWDLSCSLPFIKIKLVNSTKFPQCTNSPLTVSDATSQLNENLCAQTTSVTASQPLYLTYHYTSKEDPVWVGTIELYPSQTSSDPLIKPKAVPTKRTTDNDEEEGVCTQTYESTSTVSNNCGSLSKQNTITMGLWEGTFSSPDFDSFSTYASIIDCTWVIEIPFSSHIMLVFETFALQDPIIDEDNDYTCEDYVMITEYLDSESSSEIFYKCGTVNRRAYAIISYGNKMEVKFKSDASVNALGFKASYKGLCFRISQDVVGGSVIIPTDKLPQTNSIICRWQFALHQEYLFMIKMLEKNVAFPMKPFCGSSPLKITLYLENVNPVTEDLCKNKVFGSYFLDEFLILVYKWVPRNSDINTWQGTVILKYFKGYESFNCSWMCPQSECQFIISLINFSPVLYCLCSELPLGLTCQEDSGQCKAEECDPSLCRKTVRNNTVFETPNFPELPSEDKLCVWKLFQIDSYVMVTFVNKSLEAMPNCGYYVIMMSLEDESKFELCKTTPIFLYKGLARLYYKYKKKGDFPNWIGQLDIQYTMSPADADCNRFCSESNCKLSFDANASPNKAVTCICAESHLDHSCTINSTVCKAEECAFESCWQQIQKSSVFLTPNYPMAPSNYIKCVWTIYRPEEIVMIRFMNDSSDGAFLPTCASSPIKLSFGTSSQILCKRQPVLASAGKVILVYDSRSSLIPWVGGVAVDFTHNPNDVNCAWLCSQSSCQLKYVESPHWFTCICKEKYLNLDCSDHNELCMSEPCLLREPETIKNYNHTYCEEEMLNVKPLKWTMTLALLTDVEPCPLPGVMNHTLTRQCLYNESTPQRGQWAHPNITDCIHSAVQNLKESLSNQTSFDEKTTTHVMSVLNTFIDLVNSSSVESSVDHDVIVHIGEILNRASNFKPNSTLTEQSSLSLATKFAKAIDYITDIKSLDKLKNANTKEIGVIMDVVLDSARTFFKTLSESMVVPGASSSNQPTLKVKLKNVDFRLTLWDNKRTLVDGSMSILVGLPPLKSFYPRDFGKALWLYIARLNNVPKLIGISENKTKEIESPSDIMSDVLSVEFFNKSTFSMNEPVILHFTLKNVTRLSYGRLICMSFESNKEDGVRTSFWSEFGCYKKFQNLSHVQCFCTHFSNFGVLMDIYETQRSLSEAHEKTLSIISYVGCSVSIFCCASLIAIYQVLRLRGDRVLIHQQFALCMAIVQIIFIAMVQLTNSSLFDTKMCLVTAITLHYFLTSMFNWMLVEGIHLYVQLIYVFSTTSHIVKYSLFAWVTPVLIVSVAAVVFQEDYRSDKLCWISIKVLRYFLVPTLSVTVIINVIILSHVILIIKKSQSSLNLLSQSEKKLFWTGLKASVSLLPLLGLTWTFAFFIVSAEISTVMVHLFTYLFTIANSFQGLLVFIFHCLLSTEVHIAVRNYYRINFGSQYWERSKSRSEYRSSEYRKSEFDSKEDRVESVILPEPVVSEEVVPQPAASLQRSRQMSEVQLSEVLDQSTSNTSV</sequence>
<comment type="subcellular location">
    <subcellularLocation>
        <location evidence="1">Membrane</location>
        <topology evidence="1">Multi-pass membrane protein</topology>
    </subcellularLocation>
</comment>
<evidence type="ECO:0000256" key="10">
    <source>
        <dbReference type="SAM" id="Phobius"/>
    </source>
</evidence>
<keyword evidence="7 9" id="KW-1015">Disulfide bond</keyword>
<dbReference type="InterPro" id="IPR046338">
    <property type="entry name" value="GAIN_dom_sf"/>
</dbReference>
<keyword evidence="5 10" id="KW-1133">Transmembrane helix</keyword>
<dbReference type="InterPro" id="IPR000832">
    <property type="entry name" value="GPCR_2_secretin-like"/>
</dbReference>
<dbReference type="OrthoDB" id="1100386at2759"/>
<feature type="transmembrane region" description="Helical" evidence="10">
    <location>
        <begin position="1473"/>
        <end position="1491"/>
    </location>
</feature>
<feature type="transmembrane region" description="Helical" evidence="10">
    <location>
        <begin position="1511"/>
        <end position="1534"/>
    </location>
</feature>
<dbReference type="RefSeq" id="XP_055895026.1">
    <property type="nucleotide sequence ID" value="XM_056039051.1"/>
</dbReference>
<dbReference type="InterPro" id="IPR017981">
    <property type="entry name" value="GPCR_2-like_7TM"/>
</dbReference>
<dbReference type="PROSITE" id="PS50221">
    <property type="entry name" value="GAIN_B"/>
    <property type="match status" value="1"/>
</dbReference>
<evidence type="ECO:0000256" key="9">
    <source>
        <dbReference type="PROSITE-ProRule" id="PRU00059"/>
    </source>
</evidence>
<keyword evidence="8" id="KW-0325">Glycoprotein</keyword>
<dbReference type="PROSITE" id="PS50261">
    <property type="entry name" value="G_PROTEIN_RECEP_F2_4"/>
    <property type="match status" value="1"/>
</dbReference>